<accession>A0A8H6M8F0</accession>
<reference evidence="2 3" key="1">
    <citation type="submission" date="2020-07" db="EMBL/GenBank/DDBJ databases">
        <title>Comparative genomics of pyrophilous fungi reveals a link between fire events and developmental genes.</title>
        <authorList>
            <consortium name="DOE Joint Genome Institute"/>
            <person name="Steindorff A.S."/>
            <person name="Carver A."/>
            <person name="Calhoun S."/>
            <person name="Stillman K."/>
            <person name="Liu H."/>
            <person name="Lipzen A."/>
            <person name="Pangilinan J."/>
            <person name="Labutti K."/>
            <person name="Bruns T.D."/>
            <person name="Grigoriev I.V."/>
        </authorList>
    </citation>
    <scope>NUCLEOTIDE SEQUENCE [LARGE SCALE GENOMIC DNA]</scope>
    <source>
        <strain evidence="2 3">CBS 144469</strain>
    </source>
</reference>
<proteinExistence type="predicted"/>
<keyword evidence="3" id="KW-1185">Reference proteome</keyword>
<evidence type="ECO:0000256" key="1">
    <source>
        <dbReference type="SAM" id="MobiDB-lite"/>
    </source>
</evidence>
<comment type="caution">
    <text evidence="2">The sequence shown here is derived from an EMBL/GenBank/DDBJ whole genome shotgun (WGS) entry which is preliminary data.</text>
</comment>
<feature type="region of interest" description="Disordered" evidence="1">
    <location>
        <begin position="104"/>
        <end position="123"/>
    </location>
</feature>
<protein>
    <submittedName>
        <fullName evidence="2">Uncharacterized protein</fullName>
    </submittedName>
</protein>
<dbReference type="AlphaFoldDB" id="A0A8H6M8F0"/>
<evidence type="ECO:0000313" key="3">
    <source>
        <dbReference type="Proteomes" id="UP000521943"/>
    </source>
</evidence>
<organism evidence="2 3">
    <name type="scientific">Ephemerocybe angulata</name>
    <dbReference type="NCBI Taxonomy" id="980116"/>
    <lineage>
        <taxon>Eukaryota</taxon>
        <taxon>Fungi</taxon>
        <taxon>Dikarya</taxon>
        <taxon>Basidiomycota</taxon>
        <taxon>Agaricomycotina</taxon>
        <taxon>Agaricomycetes</taxon>
        <taxon>Agaricomycetidae</taxon>
        <taxon>Agaricales</taxon>
        <taxon>Agaricineae</taxon>
        <taxon>Psathyrellaceae</taxon>
        <taxon>Ephemerocybe</taxon>
    </lineage>
</organism>
<dbReference type="EMBL" id="JACGCI010000014">
    <property type="protein sequence ID" value="KAF6759678.1"/>
    <property type="molecule type" value="Genomic_DNA"/>
</dbReference>
<feature type="region of interest" description="Disordered" evidence="1">
    <location>
        <begin position="1"/>
        <end position="25"/>
    </location>
</feature>
<name>A0A8H6M8F0_9AGAR</name>
<evidence type="ECO:0000313" key="2">
    <source>
        <dbReference type="EMBL" id="KAF6759678.1"/>
    </source>
</evidence>
<gene>
    <name evidence="2" type="ORF">DFP72DRAFT_115253</name>
</gene>
<feature type="compositionally biased region" description="Polar residues" evidence="1">
    <location>
        <begin position="104"/>
        <end position="117"/>
    </location>
</feature>
<dbReference type="Proteomes" id="UP000521943">
    <property type="component" value="Unassembled WGS sequence"/>
</dbReference>
<sequence length="213" mass="23443">MFSGSAIASRSLGPTGPGMRGKLSDLPGFHQSEGYYGDDLILPCHAALVPSTKPLGVLQSHYPHQHRHPVVSPRSTTTSMAKPLTTYASPSVFCSHFKTPSAHVTTSSEPLHPSSRQIPHLADPRHNRPFFPTFVKYRNGPIMELLIMPSRPTGAHGFERDPEMSTRSRVTGSVKPLKRVERSCVREDEGCCPFFGGCGIRTRKYPLPLFATH</sequence>